<name>A0A0C9UXS0_SPHS4</name>
<evidence type="ECO:0000313" key="1">
    <source>
        <dbReference type="EMBL" id="KIJ30176.1"/>
    </source>
</evidence>
<keyword evidence="2" id="KW-1185">Reference proteome</keyword>
<proteinExistence type="predicted"/>
<dbReference type="AlphaFoldDB" id="A0A0C9UXS0"/>
<evidence type="ECO:0000313" key="2">
    <source>
        <dbReference type="Proteomes" id="UP000054279"/>
    </source>
</evidence>
<dbReference type="HOGENOM" id="CLU_152109_0_0_1"/>
<reference evidence="1 2" key="1">
    <citation type="submission" date="2014-06" db="EMBL/GenBank/DDBJ databases">
        <title>Evolutionary Origins and Diversification of the Mycorrhizal Mutualists.</title>
        <authorList>
            <consortium name="DOE Joint Genome Institute"/>
            <consortium name="Mycorrhizal Genomics Consortium"/>
            <person name="Kohler A."/>
            <person name="Kuo A."/>
            <person name="Nagy L.G."/>
            <person name="Floudas D."/>
            <person name="Copeland A."/>
            <person name="Barry K.W."/>
            <person name="Cichocki N."/>
            <person name="Veneault-Fourrey C."/>
            <person name="LaButti K."/>
            <person name="Lindquist E.A."/>
            <person name="Lipzen A."/>
            <person name="Lundell T."/>
            <person name="Morin E."/>
            <person name="Murat C."/>
            <person name="Riley R."/>
            <person name="Ohm R."/>
            <person name="Sun H."/>
            <person name="Tunlid A."/>
            <person name="Henrissat B."/>
            <person name="Grigoriev I.V."/>
            <person name="Hibbett D.S."/>
            <person name="Martin F."/>
        </authorList>
    </citation>
    <scope>NUCLEOTIDE SEQUENCE [LARGE SCALE GENOMIC DNA]</scope>
    <source>
        <strain evidence="1 2">SS14</strain>
    </source>
</reference>
<accession>A0A0C9UXS0</accession>
<dbReference type="Proteomes" id="UP000054279">
    <property type="component" value="Unassembled WGS sequence"/>
</dbReference>
<gene>
    <name evidence="1" type="ORF">M422DRAFT_268317</name>
</gene>
<sequence length="141" mass="16949">MRLSLPLESPFLDKEDDIDELDLDMLIINDETAERRRESIHQNVINRRHRHLYHIILVWFEELDPTLYPPRVYPVSTRLDINLSTLPLLRHFVAGASHDKTFIFKEPSDEDPWTGYLRYLHRNQSGCHWLLWYYVVPPINE</sequence>
<organism evidence="1 2">
    <name type="scientific">Sphaerobolus stellatus (strain SS14)</name>
    <dbReference type="NCBI Taxonomy" id="990650"/>
    <lineage>
        <taxon>Eukaryota</taxon>
        <taxon>Fungi</taxon>
        <taxon>Dikarya</taxon>
        <taxon>Basidiomycota</taxon>
        <taxon>Agaricomycotina</taxon>
        <taxon>Agaricomycetes</taxon>
        <taxon>Phallomycetidae</taxon>
        <taxon>Geastrales</taxon>
        <taxon>Sphaerobolaceae</taxon>
        <taxon>Sphaerobolus</taxon>
    </lineage>
</organism>
<protein>
    <submittedName>
        <fullName evidence="1">Uncharacterized protein</fullName>
    </submittedName>
</protein>
<dbReference type="EMBL" id="KN837267">
    <property type="protein sequence ID" value="KIJ30176.1"/>
    <property type="molecule type" value="Genomic_DNA"/>
</dbReference>